<name>A0A4U7B0Q1_9PEZI</name>
<feature type="region of interest" description="Disordered" evidence="1">
    <location>
        <begin position="82"/>
        <end position="114"/>
    </location>
</feature>
<feature type="compositionally biased region" description="Acidic residues" evidence="1">
    <location>
        <begin position="379"/>
        <end position="390"/>
    </location>
</feature>
<dbReference type="AlphaFoldDB" id="A0A4U7B0Q1"/>
<accession>A0A4U7B0Q1</accession>
<organism evidence="2 3">
    <name type="scientific">Elsinoe australis</name>
    <dbReference type="NCBI Taxonomy" id="40998"/>
    <lineage>
        <taxon>Eukaryota</taxon>
        <taxon>Fungi</taxon>
        <taxon>Dikarya</taxon>
        <taxon>Ascomycota</taxon>
        <taxon>Pezizomycotina</taxon>
        <taxon>Dothideomycetes</taxon>
        <taxon>Dothideomycetidae</taxon>
        <taxon>Myriangiales</taxon>
        <taxon>Elsinoaceae</taxon>
        <taxon>Elsinoe</taxon>
    </lineage>
</organism>
<feature type="region of interest" description="Disordered" evidence="1">
    <location>
        <begin position="1"/>
        <end position="20"/>
    </location>
</feature>
<proteinExistence type="predicted"/>
<evidence type="ECO:0000313" key="2">
    <source>
        <dbReference type="EMBL" id="TKX22286.1"/>
    </source>
</evidence>
<protein>
    <submittedName>
        <fullName evidence="2">Uncharacterized protein</fullName>
    </submittedName>
</protein>
<evidence type="ECO:0000313" key="3">
    <source>
        <dbReference type="Proteomes" id="UP000308133"/>
    </source>
</evidence>
<reference evidence="2 3" key="1">
    <citation type="submission" date="2018-02" db="EMBL/GenBank/DDBJ databases">
        <title>Draft genome sequences of Elsinoe sp., causing black scab on jojoba.</title>
        <authorList>
            <person name="Stodart B."/>
            <person name="Jeffress S."/>
            <person name="Ash G."/>
            <person name="Arun Chinnappa K."/>
        </authorList>
    </citation>
    <scope>NUCLEOTIDE SEQUENCE [LARGE SCALE GENOMIC DNA]</scope>
    <source>
        <strain evidence="2 3">Hillstone_2</strain>
    </source>
</reference>
<dbReference type="Proteomes" id="UP000308133">
    <property type="component" value="Unassembled WGS sequence"/>
</dbReference>
<sequence length="408" mass="46017">MSTQRERAASRRRSAKKFNAMLDPIFPTSAEIRSGNTEYPRAGGTFIYDRKYYNTGKVYILDEPESLIKKAEAAAKAAAEAAAAESRESSEGGVSGDGDSNGQTAAPGGRPVKRRRLTVDVHTQKCEHIRDFFTESTPYEVVSVPEHRTESAWDAFWAFEMRNWTANDLIIIYFHGNAGRNGPDYTWRQATKKPYTIDAYAMIDKLCKGPADVKIILECYLSTRFQGRYDLIKEARKLRRNVEIIGTGQTGQDDEGGSLTNRFTEEMVNKLADVLERAHTMRKRMPTTAFSILQLMADCDIDANPYRIWLSEYEPPKPKDPPAQLWRMRINPLNIIRANKLVFHKDCTRDSAKEKELAYYQERREHNRIKGPAANFGPDGEDEGFDEGVDVDSAGAADAADAGEEMFI</sequence>
<gene>
    <name evidence="2" type="ORF">C1H76_5576</name>
</gene>
<comment type="caution">
    <text evidence="2">The sequence shown here is derived from an EMBL/GenBank/DDBJ whole genome shotgun (WGS) entry which is preliminary data.</text>
</comment>
<evidence type="ECO:0000256" key="1">
    <source>
        <dbReference type="SAM" id="MobiDB-lite"/>
    </source>
</evidence>
<dbReference type="EMBL" id="PTQR01000068">
    <property type="protein sequence ID" value="TKX22286.1"/>
    <property type="molecule type" value="Genomic_DNA"/>
</dbReference>
<feature type="region of interest" description="Disordered" evidence="1">
    <location>
        <begin position="369"/>
        <end position="390"/>
    </location>
</feature>